<comment type="caution">
    <text evidence="2">The sequence shown here is derived from an EMBL/GenBank/DDBJ whole genome shotgun (WGS) entry which is preliminary data.</text>
</comment>
<sequence>EAEAMSRTFSEAFEEYPGEPSEAGLEEIQQWILRHPRYNPHLMLPDVAAHSAEERVRALEGELPAALLSPRLHLELARAMERIGHVAGTERHRRLARLALAGLRASGTGSAEDPIAVLRVQDEYDLLESAGRTVRAQQLSRTSDAVFDVVTLDEGARIWFELLRERPPPGHE</sequence>
<accession>A0A921GQ25</accession>
<feature type="region of interest" description="Disordered" evidence="1">
    <location>
        <begin position="1"/>
        <end position="22"/>
    </location>
</feature>
<evidence type="ECO:0000256" key="1">
    <source>
        <dbReference type="SAM" id="MobiDB-lite"/>
    </source>
</evidence>
<proteinExistence type="predicted"/>
<dbReference type="AlphaFoldDB" id="A0A921GQ25"/>
<reference evidence="2" key="2">
    <citation type="submission" date="2021-09" db="EMBL/GenBank/DDBJ databases">
        <authorList>
            <person name="Gilroy R."/>
        </authorList>
    </citation>
    <scope>NUCLEOTIDE SEQUENCE</scope>
    <source>
        <strain evidence="2">1647</strain>
    </source>
</reference>
<dbReference type="Proteomes" id="UP000775129">
    <property type="component" value="Unassembled WGS sequence"/>
</dbReference>
<protein>
    <submittedName>
        <fullName evidence="2">DUF4919 domain-containing protein</fullName>
    </submittedName>
</protein>
<evidence type="ECO:0000313" key="3">
    <source>
        <dbReference type="Proteomes" id="UP000775129"/>
    </source>
</evidence>
<reference evidence="2" key="1">
    <citation type="journal article" date="2021" name="PeerJ">
        <title>Extensive microbial diversity within the chicken gut microbiome revealed by metagenomics and culture.</title>
        <authorList>
            <person name="Gilroy R."/>
            <person name="Ravi A."/>
            <person name="Getino M."/>
            <person name="Pursley I."/>
            <person name="Horton D.L."/>
            <person name="Alikhan N.F."/>
            <person name="Baker D."/>
            <person name="Gharbi K."/>
            <person name="Hall N."/>
            <person name="Watson M."/>
            <person name="Adriaenssens E.M."/>
            <person name="Foster-Nyarko E."/>
            <person name="Jarju S."/>
            <person name="Secka A."/>
            <person name="Antonio M."/>
            <person name="Oren A."/>
            <person name="Chaudhuri R.R."/>
            <person name="La Ragione R."/>
            <person name="Hildebrand F."/>
            <person name="Pallen M.J."/>
        </authorList>
    </citation>
    <scope>NUCLEOTIDE SEQUENCE</scope>
    <source>
        <strain evidence="2">1647</strain>
    </source>
</reference>
<evidence type="ECO:0000313" key="2">
    <source>
        <dbReference type="EMBL" id="HJF49805.1"/>
    </source>
</evidence>
<dbReference type="EMBL" id="DYWO01000248">
    <property type="protein sequence ID" value="HJF49805.1"/>
    <property type="molecule type" value="Genomic_DNA"/>
</dbReference>
<name>A0A921GQ25_9MICO</name>
<organism evidence="2 3">
    <name type="scientific">Brachybacterium paraconglomeratum</name>
    <dbReference type="NCBI Taxonomy" id="173362"/>
    <lineage>
        <taxon>Bacteria</taxon>
        <taxon>Bacillati</taxon>
        <taxon>Actinomycetota</taxon>
        <taxon>Actinomycetes</taxon>
        <taxon>Micrococcales</taxon>
        <taxon>Dermabacteraceae</taxon>
        <taxon>Brachybacterium</taxon>
    </lineage>
</organism>
<gene>
    <name evidence="2" type="ORF">K8W24_08405</name>
</gene>
<feature type="non-terminal residue" evidence="2">
    <location>
        <position position="1"/>
    </location>
</feature>